<reference evidence="1 2" key="1">
    <citation type="journal article" date="2015" name="Appl. Environ. Microbiol.">
        <title>Nanoarchaeota, Their Sulfolobales Host, and Nanoarchaeota Virus Distribution across Yellowstone National Park Hot Springs.</title>
        <authorList>
            <person name="Munson-McGee J.H."/>
            <person name="Field E.K."/>
            <person name="Bateson M."/>
            <person name="Rooney C."/>
            <person name="Stepanauskas R."/>
            <person name="Young M.J."/>
        </authorList>
    </citation>
    <scope>NUCLEOTIDE SEQUENCE [LARGE SCALE GENOMIC DNA]</scope>
    <source>
        <strain evidence="1">SCGC AC-742_N10</strain>
    </source>
</reference>
<proteinExistence type="predicted"/>
<dbReference type="AlphaFoldDB" id="A0A2T9X2W4"/>
<evidence type="ECO:0000313" key="2">
    <source>
        <dbReference type="Proteomes" id="UP000245638"/>
    </source>
</evidence>
<accession>A0A2T9X2W4</accession>
<dbReference type="EMBL" id="QEFD01000219">
    <property type="protein sequence ID" value="PVU74385.1"/>
    <property type="molecule type" value="Genomic_DNA"/>
</dbReference>
<dbReference type="Proteomes" id="UP000245638">
    <property type="component" value="Unassembled WGS sequence"/>
</dbReference>
<sequence length="105" mass="12085">MKWQTECEKAYSLVVPYLRTILIKKLIDRGVPIRRASKIVGLSITSYEKHIKDDKIKKILMNDDINDMLDALASRLYSGDKIEPTTFCLVCSTTRKIFDLSPCIF</sequence>
<evidence type="ECO:0000313" key="1">
    <source>
        <dbReference type="EMBL" id="PVU74385.1"/>
    </source>
</evidence>
<comment type="caution">
    <text evidence="1">The sequence shown here is derived from an EMBL/GenBank/DDBJ whole genome shotgun (WGS) entry which is preliminary data.</text>
</comment>
<protein>
    <submittedName>
        <fullName evidence="1">Transcriptional regulator</fullName>
    </submittedName>
</protein>
<name>A0A2T9X2W4_9CREN</name>
<gene>
    <name evidence="1" type="ORF">DDW13_07675</name>
</gene>
<organism evidence="1 2">
    <name type="scientific">Acidianus hospitalis</name>
    <dbReference type="NCBI Taxonomy" id="563177"/>
    <lineage>
        <taxon>Archaea</taxon>
        <taxon>Thermoproteota</taxon>
        <taxon>Thermoprotei</taxon>
        <taxon>Sulfolobales</taxon>
        <taxon>Sulfolobaceae</taxon>
        <taxon>Acidianus</taxon>
    </lineage>
</organism>